<evidence type="ECO:0000256" key="2">
    <source>
        <dbReference type="ARBA" id="ARBA00004936"/>
    </source>
</evidence>
<feature type="transmembrane region" description="Helical" evidence="7">
    <location>
        <begin position="98"/>
        <end position="117"/>
    </location>
</feature>
<evidence type="ECO:0000256" key="1">
    <source>
        <dbReference type="ARBA" id="ARBA00004651"/>
    </source>
</evidence>
<organism evidence="9 10">
    <name type="scientific">Phascolarctobacterium succinatutens</name>
    <dbReference type="NCBI Taxonomy" id="626940"/>
    <lineage>
        <taxon>Bacteria</taxon>
        <taxon>Bacillati</taxon>
        <taxon>Bacillota</taxon>
        <taxon>Negativicutes</taxon>
        <taxon>Acidaminococcales</taxon>
        <taxon>Acidaminococcaceae</taxon>
        <taxon>Phascolarctobacterium</taxon>
    </lineage>
</organism>
<gene>
    <name evidence="9" type="ORF">BHW43_04455</name>
</gene>
<dbReference type="EMBL" id="MNTG01000025">
    <property type="protein sequence ID" value="OLA38105.1"/>
    <property type="molecule type" value="Genomic_DNA"/>
</dbReference>
<proteinExistence type="predicted"/>
<dbReference type="SUPFAM" id="SSF53649">
    <property type="entry name" value="Alkaline phosphatase-like"/>
    <property type="match status" value="1"/>
</dbReference>
<evidence type="ECO:0000256" key="6">
    <source>
        <dbReference type="ARBA" id="ARBA00023136"/>
    </source>
</evidence>
<dbReference type="RefSeq" id="WP_303679654.1">
    <property type="nucleotide sequence ID" value="NZ_MNTG01000025.1"/>
</dbReference>
<evidence type="ECO:0000256" key="3">
    <source>
        <dbReference type="ARBA" id="ARBA00022475"/>
    </source>
</evidence>
<dbReference type="Pfam" id="PF00884">
    <property type="entry name" value="Sulfatase"/>
    <property type="match status" value="1"/>
</dbReference>
<dbReference type="Proteomes" id="UP000186777">
    <property type="component" value="Unassembled WGS sequence"/>
</dbReference>
<feature type="domain" description="Sulfatase N-terminal" evidence="8">
    <location>
        <begin position="319"/>
        <end position="602"/>
    </location>
</feature>
<keyword evidence="4 7" id="KW-0812">Transmembrane</keyword>
<name>A0A1Q6R6V9_9FIRM</name>
<dbReference type="InterPro" id="IPR050448">
    <property type="entry name" value="OpgB/LTA_synthase_biosynth"/>
</dbReference>
<dbReference type="PANTHER" id="PTHR47371:SF3">
    <property type="entry name" value="PHOSPHOGLYCEROL TRANSFERASE I"/>
    <property type="match status" value="1"/>
</dbReference>
<evidence type="ECO:0000313" key="9">
    <source>
        <dbReference type="EMBL" id="OLA38105.1"/>
    </source>
</evidence>
<dbReference type="Gene3D" id="3.40.720.10">
    <property type="entry name" value="Alkaline Phosphatase, subunit A"/>
    <property type="match status" value="1"/>
</dbReference>
<feature type="transmembrane region" description="Helical" evidence="7">
    <location>
        <begin position="33"/>
        <end position="56"/>
    </location>
</feature>
<keyword evidence="3" id="KW-1003">Cell membrane</keyword>
<sequence length="669" mass="77044">MGWLIFIIAACIVEGFFAWQSFGGTHPFPLNEFGFQIFDHVLRDSVLAEIAYVLYYRRKRVPDRLQRYFSVIVIGILYMGEAFFMVNQLSLDKGLQTSLSVLAGINNNIFIVLLMAMCYHKWPNIGMKILYFAVYVFSALAVVFDGFYFWQTSMHVESVLFQNLNIYAVKGIFATMSNTMIAGIVISIVVILLLFYVPKPQKRKPNFAWSLLCVAMFTLGLNLTERLLGYAGMYGVENVIGMYAEVENEKTRMNYRNMLSVPVNVNFVSKAIFDTDKIAGGKHVEQRELTAKDKTRLTEMGIDEPKAKIAKIKPQYDRVVLLILESMHRDYINYYNNDIPEEATTFLNSLVIRYPHMNRYYSSAVPTTQGLNATFRSHLIMDKDLPGKNTPSLFRSVQAAGMRGIFMNASSQYYANELREYPTQFGMNEYYAKEYLEKQGYTGASGWGFHNDVMYEETLKLLEKAKAKNDRLVMVTKTLDMHQPYPYTGFSWNEMPDKVRSNTFITVRGVYWVDKTLEHFFKEAQKRGLMDDRTLFIITSDHNPHSGGEYTKLVTKAEDKQSIAPIPLIFVSKNLAPLNNLRTNEYASQIDLAPTLLYLLGIDVPEKFMGRNLLQPTDIPYALGYFGGKAFYWSDERHLVDQMDKPVPDTEYEDALTNYIIHYYGLWHQ</sequence>
<comment type="subcellular location">
    <subcellularLocation>
        <location evidence="1">Cell membrane</location>
        <topology evidence="1">Multi-pass membrane protein</topology>
    </subcellularLocation>
</comment>
<keyword evidence="5 7" id="KW-1133">Transmembrane helix</keyword>
<comment type="pathway">
    <text evidence="2">Cell wall biogenesis; lipoteichoic acid biosynthesis.</text>
</comment>
<evidence type="ECO:0000259" key="8">
    <source>
        <dbReference type="Pfam" id="PF00884"/>
    </source>
</evidence>
<reference evidence="9 10" key="1">
    <citation type="journal article" date="2016" name="Nat. Biotechnol.">
        <title>Measurement of bacterial replication rates in microbial communities.</title>
        <authorList>
            <person name="Brown C.T."/>
            <person name="Olm M.R."/>
            <person name="Thomas B.C."/>
            <person name="Banfield J.F."/>
        </authorList>
    </citation>
    <scope>NUCLEOTIDE SEQUENCE [LARGE SCALE GENOMIC DNA]</scope>
    <source>
        <strain evidence="9">46_33</strain>
    </source>
</reference>
<feature type="transmembrane region" description="Helical" evidence="7">
    <location>
        <begin position="171"/>
        <end position="195"/>
    </location>
</feature>
<evidence type="ECO:0000256" key="4">
    <source>
        <dbReference type="ARBA" id="ARBA00022692"/>
    </source>
</evidence>
<dbReference type="STRING" id="626940.BHW43_04455"/>
<evidence type="ECO:0000256" key="5">
    <source>
        <dbReference type="ARBA" id="ARBA00022989"/>
    </source>
</evidence>
<accession>A0A1Q6R6V9</accession>
<dbReference type="PANTHER" id="PTHR47371">
    <property type="entry name" value="LIPOTEICHOIC ACID SYNTHASE"/>
    <property type="match status" value="1"/>
</dbReference>
<feature type="transmembrane region" description="Helical" evidence="7">
    <location>
        <begin position="207"/>
        <end position="224"/>
    </location>
</feature>
<evidence type="ECO:0000256" key="7">
    <source>
        <dbReference type="SAM" id="Phobius"/>
    </source>
</evidence>
<dbReference type="InterPro" id="IPR017850">
    <property type="entry name" value="Alkaline_phosphatase_core_sf"/>
</dbReference>
<dbReference type="InterPro" id="IPR000917">
    <property type="entry name" value="Sulfatase_N"/>
</dbReference>
<feature type="transmembrane region" description="Helical" evidence="7">
    <location>
        <begin position="68"/>
        <end position="86"/>
    </location>
</feature>
<protein>
    <submittedName>
        <fullName evidence="9">Sulfatase</fullName>
    </submittedName>
</protein>
<keyword evidence="6 7" id="KW-0472">Membrane</keyword>
<comment type="caution">
    <text evidence="9">The sequence shown here is derived from an EMBL/GenBank/DDBJ whole genome shotgun (WGS) entry which is preliminary data.</text>
</comment>
<evidence type="ECO:0000313" key="10">
    <source>
        <dbReference type="Proteomes" id="UP000186777"/>
    </source>
</evidence>
<feature type="transmembrane region" description="Helical" evidence="7">
    <location>
        <begin position="129"/>
        <end position="151"/>
    </location>
</feature>
<dbReference type="AlphaFoldDB" id="A0A1Q6R6V9"/>
<dbReference type="GO" id="GO:0005886">
    <property type="term" value="C:plasma membrane"/>
    <property type="evidence" value="ECO:0007669"/>
    <property type="project" value="UniProtKB-SubCell"/>
</dbReference>